<feature type="binding site" evidence="2">
    <location>
        <position position="207"/>
    </location>
    <ligand>
        <name>Mg(2+)</name>
        <dbReference type="ChEBI" id="CHEBI:18420"/>
    </ligand>
</feature>
<dbReference type="Proteomes" id="UP001368500">
    <property type="component" value="Unassembled WGS sequence"/>
</dbReference>
<dbReference type="HAMAP" id="MF_01139">
    <property type="entry name" value="ISPT"/>
    <property type="match status" value="1"/>
</dbReference>
<dbReference type="Gene3D" id="3.40.1180.10">
    <property type="entry name" value="Decaprenyl diphosphate synthase-like"/>
    <property type="match status" value="1"/>
</dbReference>
<dbReference type="PANTHER" id="PTHR10291:SF0">
    <property type="entry name" value="DEHYDRODOLICHYL DIPHOSPHATE SYNTHASE 2"/>
    <property type="match status" value="1"/>
</dbReference>
<sequence>MTAFSAAPASGDPHLPRHVAIVMDGNGRWAKKRFMPRVYGHKVGVDTLVNTVNACMARGIEYLTVYAFSSENWKRPQDEVSGLMGLVHVAVARYLRKMAQDGVRVVIVGDRDNVSDRLRAAWAEVESTTRHNTRLTLSVCFNYGGRWDIAQAARRAIADGVTAAQLDEQRLSAYMAMAHAPDPDLLIRTGGELRISNFLLWQAAYAELLFTPCLWPDFNEAELDRALADYARRERRFGGVPAPAPMTTAAH</sequence>
<dbReference type="InterPro" id="IPR036424">
    <property type="entry name" value="UPP_synth-like_sf"/>
</dbReference>
<feature type="binding site" evidence="2">
    <location>
        <position position="41"/>
    </location>
    <ligand>
        <name>substrate</name>
    </ligand>
</feature>
<comment type="similarity">
    <text evidence="2">Belongs to the UPP synthase family.</text>
</comment>
<feature type="binding site" evidence="2">
    <location>
        <begin position="25"/>
        <end position="28"/>
    </location>
    <ligand>
        <name>substrate</name>
    </ligand>
</feature>
<feature type="binding site" evidence="2">
    <location>
        <position position="37"/>
    </location>
    <ligand>
        <name>substrate</name>
    </ligand>
</feature>
<dbReference type="CDD" id="cd00475">
    <property type="entry name" value="Cis_IPPS"/>
    <property type="match status" value="1"/>
</dbReference>
<feature type="binding site" evidence="2">
    <location>
        <position position="29"/>
    </location>
    <ligand>
        <name>substrate</name>
    </ligand>
</feature>
<feature type="binding site" evidence="2">
    <location>
        <position position="75"/>
    </location>
    <ligand>
        <name>substrate</name>
    </ligand>
</feature>
<dbReference type="EC" id="2.5.1.-" evidence="2"/>
<dbReference type="Pfam" id="PF01255">
    <property type="entry name" value="Prenyltransf"/>
    <property type="match status" value="1"/>
</dbReference>
<feature type="binding site" evidence="2">
    <location>
        <position position="24"/>
    </location>
    <ligand>
        <name>Mg(2+)</name>
        <dbReference type="ChEBI" id="CHEBI:18420"/>
    </ligand>
</feature>
<feature type="binding site" evidence="2">
    <location>
        <begin position="194"/>
        <end position="196"/>
    </location>
    <ligand>
        <name>substrate</name>
    </ligand>
</feature>
<feature type="binding site" evidence="2">
    <location>
        <begin position="69"/>
        <end position="71"/>
    </location>
    <ligand>
        <name>substrate</name>
    </ligand>
</feature>
<proteinExistence type="inferred from homology"/>
<dbReference type="RefSeq" id="WP_341375080.1">
    <property type="nucleotide sequence ID" value="NZ_JBBUTF010000013.1"/>
</dbReference>
<protein>
    <recommendedName>
        <fullName evidence="2">Isoprenyl transferase</fullName>
        <ecNumber evidence="2">2.5.1.-</ecNumber>
    </recommendedName>
</protein>
<keyword evidence="2" id="KW-0479">Metal-binding</keyword>
<feature type="binding site" evidence="2">
    <location>
        <position position="188"/>
    </location>
    <ligand>
        <name>substrate</name>
    </ligand>
</feature>
<dbReference type="PROSITE" id="PS01066">
    <property type="entry name" value="UPP_SYNTHASE"/>
    <property type="match status" value="1"/>
</dbReference>
<gene>
    <name evidence="3" type="primary">uppS</name>
    <name evidence="3" type="ORF">AACH11_15185</name>
</gene>
<comment type="caution">
    <text evidence="3">The sequence shown here is derived from an EMBL/GenBank/DDBJ whole genome shotgun (WGS) entry which is preliminary data.</text>
</comment>
<feature type="binding site" evidence="2">
    <location>
        <position position="73"/>
    </location>
    <ligand>
        <name>substrate</name>
    </ligand>
</feature>
<dbReference type="InterPro" id="IPR018520">
    <property type="entry name" value="UPP_synth-like_CS"/>
</dbReference>
<keyword evidence="2" id="KW-0460">Magnesium</keyword>
<dbReference type="NCBIfam" id="TIGR00055">
    <property type="entry name" value="uppS"/>
    <property type="match status" value="1"/>
</dbReference>
<feature type="active site" evidence="2">
    <location>
        <position position="24"/>
    </location>
</feature>
<dbReference type="GO" id="GO:0016740">
    <property type="term" value="F:transferase activity"/>
    <property type="evidence" value="ECO:0007669"/>
    <property type="project" value="UniProtKB-KW"/>
</dbReference>
<name>A0ABU9BBY8_9BURK</name>
<comment type="function">
    <text evidence="2">Catalyzes the condensation of isopentenyl diphosphate (IPP) with allylic pyrophosphates generating different type of terpenoids.</text>
</comment>
<keyword evidence="1 2" id="KW-0808">Transferase</keyword>
<evidence type="ECO:0000256" key="2">
    <source>
        <dbReference type="HAMAP-Rule" id="MF_01139"/>
    </source>
</evidence>
<reference evidence="3 4" key="1">
    <citation type="submission" date="2024-04" db="EMBL/GenBank/DDBJ databases">
        <title>Novel species of the genus Ideonella isolated from streams.</title>
        <authorList>
            <person name="Lu H."/>
        </authorList>
    </citation>
    <scope>NUCLEOTIDE SEQUENCE [LARGE SCALE GENOMIC DNA]</scope>
    <source>
        <strain evidence="3 4">BYS139W</strain>
    </source>
</reference>
<dbReference type="EMBL" id="JBBUTF010000013">
    <property type="protein sequence ID" value="MEK8027306.1"/>
    <property type="molecule type" value="Genomic_DNA"/>
</dbReference>
<evidence type="ECO:0000313" key="3">
    <source>
        <dbReference type="EMBL" id="MEK8027306.1"/>
    </source>
</evidence>
<dbReference type="PANTHER" id="PTHR10291">
    <property type="entry name" value="DEHYDRODOLICHYL DIPHOSPHATE SYNTHASE FAMILY MEMBER"/>
    <property type="match status" value="1"/>
</dbReference>
<comment type="subunit">
    <text evidence="2">Homodimer.</text>
</comment>
<comment type="cofactor">
    <cofactor evidence="2">
        <name>Mg(2+)</name>
        <dbReference type="ChEBI" id="CHEBI:18420"/>
    </cofactor>
    <text evidence="2">Binds 2 magnesium ions per subunit.</text>
</comment>
<dbReference type="SUPFAM" id="SSF64005">
    <property type="entry name" value="Undecaprenyl diphosphate synthase"/>
    <property type="match status" value="1"/>
</dbReference>
<dbReference type="InterPro" id="IPR001441">
    <property type="entry name" value="UPP_synth-like"/>
</dbReference>
<accession>A0ABU9BBY8</accession>
<feature type="active site" description="Proton acceptor" evidence="2">
    <location>
        <position position="72"/>
    </location>
</feature>
<evidence type="ECO:0000313" key="4">
    <source>
        <dbReference type="Proteomes" id="UP001368500"/>
    </source>
</evidence>
<keyword evidence="4" id="KW-1185">Reference proteome</keyword>
<evidence type="ECO:0000256" key="1">
    <source>
        <dbReference type="ARBA" id="ARBA00022679"/>
    </source>
</evidence>
<organism evidence="3 4">
    <name type="scientific">Pseudaquabacterium rugosum</name>
    <dbReference type="NCBI Taxonomy" id="2984194"/>
    <lineage>
        <taxon>Bacteria</taxon>
        <taxon>Pseudomonadati</taxon>
        <taxon>Pseudomonadota</taxon>
        <taxon>Betaproteobacteria</taxon>
        <taxon>Burkholderiales</taxon>
        <taxon>Sphaerotilaceae</taxon>
        <taxon>Pseudaquabacterium</taxon>
    </lineage>
</organism>